<dbReference type="InterPro" id="IPR013378">
    <property type="entry name" value="InlB-like_B-rpt"/>
</dbReference>
<evidence type="ECO:0000313" key="7">
    <source>
        <dbReference type="Proteomes" id="UP000224056"/>
    </source>
</evidence>
<dbReference type="GO" id="GO:0030313">
    <property type="term" value="C:cell envelope"/>
    <property type="evidence" value="ECO:0007669"/>
    <property type="project" value="UniProtKB-SubCell"/>
</dbReference>
<dbReference type="InterPro" id="IPR042229">
    <property type="entry name" value="Listeria/Bacterioides_rpt_sf"/>
</dbReference>
<dbReference type="SUPFAM" id="SSF50985">
    <property type="entry name" value="RCC1/BLIP-II"/>
    <property type="match status" value="2"/>
</dbReference>
<reference evidence="6 7" key="1">
    <citation type="submission" date="2016-10" db="EMBL/GenBank/DDBJ databases">
        <title>The whole genome sequencing and assembly of B. asteroides DSM 20089 strain.</title>
        <authorList>
            <person name="Lee Y.-J."/>
            <person name="Park M.-K."/>
            <person name="Yi H."/>
            <person name="Bahn Y.-S."/>
            <person name="Kim J.F."/>
            <person name="Lee D.-W."/>
        </authorList>
    </citation>
    <scope>NUCLEOTIDE SEQUENCE [LARGE SCALE GENOMIC DNA]</scope>
    <source>
        <strain evidence="6 7">DSM 20089</strain>
    </source>
</reference>
<keyword evidence="4" id="KW-0732">Signal</keyword>
<dbReference type="Gene3D" id="2.60.40.4270">
    <property type="entry name" value="Listeria-Bacteroides repeat domain"/>
    <property type="match status" value="2"/>
</dbReference>
<dbReference type="InterPro" id="IPR058923">
    <property type="entry name" value="RCC1-like_dom"/>
</dbReference>
<feature type="compositionally biased region" description="Polar residues" evidence="3">
    <location>
        <begin position="830"/>
        <end position="839"/>
    </location>
</feature>
<dbReference type="PANTHER" id="PTHR22870:SF408">
    <property type="entry name" value="OS09G0560450 PROTEIN"/>
    <property type="match status" value="1"/>
</dbReference>
<dbReference type="NCBIfam" id="TIGR02543">
    <property type="entry name" value="List_Bact_rpt"/>
    <property type="match status" value="2"/>
</dbReference>
<dbReference type="Pfam" id="PF00415">
    <property type="entry name" value="RCC1"/>
    <property type="match status" value="1"/>
</dbReference>
<dbReference type="PANTHER" id="PTHR22870">
    <property type="entry name" value="REGULATOR OF CHROMOSOME CONDENSATION"/>
    <property type="match status" value="1"/>
</dbReference>
<evidence type="ECO:0000256" key="2">
    <source>
        <dbReference type="ARBA" id="ARBA00022737"/>
    </source>
</evidence>
<feature type="signal peptide" evidence="4">
    <location>
        <begin position="1"/>
        <end position="31"/>
    </location>
</feature>
<feature type="region of interest" description="Disordered" evidence="3">
    <location>
        <begin position="771"/>
        <end position="796"/>
    </location>
</feature>
<dbReference type="InterPro" id="IPR051210">
    <property type="entry name" value="Ub_ligase/GEF_domain"/>
</dbReference>
<feature type="region of interest" description="Disordered" evidence="3">
    <location>
        <begin position="41"/>
        <end position="137"/>
    </location>
</feature>
<feature type="compositionally biased region" description="Low complexity" evidence="3">
    <location>
        <begin position="64"/>
        <end position="86"/>
    </location>
</feature>
<comment type="subcellular location">
    <subcellularLocation>
        <location evidence="1">Cell envelope</location>
    </subcellularLocation>
</comment>
<keyword evidence="2" id="KW-0677">Repeat</keyword>
<evidence type="ECO:0000259" key="5">
    <source>
        <dbReference type="Pfam" id="PF25390"/>
    </source>
</evidence>
<feature type="region of interest" description="Disordered" evidence="3">
    <location>
        <begin position="651"/>
        <end position="676"/>
    </location>
</feature>
<dbReference type="Proteomes" id="UP000224056">
    <property type="component" value="Chromosome"/>
</dbReference>
<dbReference type="InterPro" id="IPR009091">
    <property type="entry name" value="RCC1/BLIP-II"/>
</dbReference>
<dbReference type="AlphaFoldDB" id="A0AAD0A9B4"/>
<dbReference type="InterPro" id="IPR000408">
    <property type="entry name" value="Reg_chr_condens"/>
</dbReference>
<evidence type="ECO:0000256" key="4">
    <source>
        <dbReference type="SAM" id="SignalP"/>
    </source>
</evidence>
<dbReference type="RefSeq" id="WP_099327378.1">
    <property type="nucleotide sequence ID" value="NZ_CP017696.1"/>
</dbReference>
<evidence type="ECO:0000256" key="1">
    <source>
        <dbReference type="ARBA" id="ARBA00004196"/>
    </source>
</evidence>
<dbReference type="PROSITE" id="PS00626">
    <property type="entry name" value="RCC1_2"/>
    <property type="match status" value="4"/>
</dbReference>
<feature type="region of interest" description="Disordered" evidence="3">
    <location>
        <begin position="830"/>
        <end position="856"/>
    </location>
</feature>
<dbReference type="PRINTS" id="PR00633">
    <property type="entry name" value="RCCNDNSATION"/>
</dbReference>
<proteinExistence type="predicted"/>
<feature type="compositionally biased region" description="Polar residues" evidence="3">
    <location>
        <begin position="664"/>
        <end position="676"/>
    </location>
</feature>
<dbReference type="EMBL" id="CP017696">
    <property type="protein sequence ID" value="ATO41132.1"/>
    <property type="molecule type" value="Genomic_DNA"/>
</dbReference>
<evidence type="ECO:0000313" key="6">
    <source>
        <dbReference type="EMBL" id="ATO41132.1"/>
    </source>
</evidence>
<accession>A0AAD0A9B4</accession>
<sequence>MHLDTRLRRASATAIVLLGLLAGLGVASANADDVVSASPAGTPVFSGGGGGRQTPRVAEQTPGTLPNSATSTPLPSPSPLQTASPLNPTAPSQVPSTSKDATKSTGPSTAKSSGKTDGQASHTVRFDPGDGNTPTQATVKAGTLAFPPENNPVREGYRFDGWTRDGQPYDFQVPILQDTTLTAKWAKATDWTLSPDHGPASGTRVTISPPSLQEPYYMSIQAAGDQFTGLTGDGRIYTWAQDGTPKQVPSPAQAPDGFRYQQTATGNQLQAAIGSDQHIYTWTNGQTTPTILDTKQNTRFTSISMNDDLLLAVDRQGQVHAFQADQTDGQNEKLTEQATTVLPEQAQATLAVASPSRTLALDTDGQAWTWNTSRTANVKPERIRQDQGMRITQAQALSQGFLLLGANGQACYLGDGKTSLATTGLSENMKASRITANKNQAVITGTDGHIWTWKPGETPTRADNGNQHYLQAVRIGGRITALDRQGSLYQWSINTQNQPDKPAKVNTTQAATLESASLDGQPLTLNKTDGSWQAEMPASQPGPVTITLTGRQEGQPFTRSFNYTVDHTLLKDIRQSSTSTVTFKADGGSPKPGDQQVTYPYGRVQRPSPDPTRSGYQFDGWFINEVAYDFSKPVTENLTLTAKWTSKTPNTSWRINPDKGSQLGHETTTITPPDSTSGIRFNQVGGAKYYTYVFSLAVGSDGKAYAWGDNTYGQLGDATTNSRSTPNIVRKPTGVPTDFTYVQVSAGKWHSLALGSDGYVYAWGSNQHGQLGNNTKTNSSVPVRVRDPANPTDPNKGLKAIQVSAGDEHSLALDSNGYVYAWGWNDNGRLGNNSTTDSSVPVRVRDPASPTDPSKGLKAVQVSAGWHHSLAVGSDGYTYAWGLNNYGQLGNSSKNSSSFPVRVRDFASPNDANKGLKAVQVSAGYSHSLAVGSDGYTYAWGLNNYGQLGNSNTVDSTVPVRVRDPTSPKDASKGLKATAINAGGEHSLAVGNNGYAYAWGWNLYRQLGDGTTSNSSVPVPVRDPTSPADASKGLQATRFSVGDHHSLAVGSNGYAYAWGENSYGQLGDGTTDDSNVPVSVLFNLQPVITAARFDTSPGTNLASVSNSNSVTVLTPAHQPGTVTVSVDYAMGGAGRILTDTSLRYTYLPAGVLPHAGGEGIILALATSMTSMGGVLASRRHRREQHRLLHTSHE</sequence>
<name>A0AAD0A9B4_9BIFI</name>
<feature type="compositionally biased region" description="Polar residues" evidence="3">
    <location>
        <begin position="771"/>
        <end position="781"/>
    </location>
</feature>
<protein>
    <recommendedName>
        <fullName evidence="5">RCC1-like domain-containing protein</fullName>
    </recommendedName>
</protein>
<feature type="chain" id="PRO_5042104719" description="RCC1-like domain-containing protein" evidence="4">
    <location>
        <begin position="32"/>
        <end position="1193"/>
    </location>
</feature>
<gene>
    <name evidence="6" type="ORF">BA20089_02365</name>
</gene>
<feature type="region of interest" description="Disordered" evidence="3">
    <location>
        <begin position="1012"/>
        <end position="1031"/>
    </location>
</feature>
<dbReference type="Pfam" id="PF25390">
    <property type="entry name" value="WD40_RLD"/>
    <property type="match status" value="1"/>
</dbReference>
<feature type="domain" description="RCC1-like" evidence="5">
    <location>
        <begin position="662"/>
        <end position="1024"/>
    </location>
</feature>
<dbReference type="Pfam" id="PF09479">
    <property type="entry name" value="Flg_new"/>
    <property type="match status" value="2"/>
</dbReference>
<evidence type="ECO:0000256" key="3">
    <source>
        <dbReference type="SAM" id="MobiDB-lite"/>
    </source>
</evidence>
<dbReference type="GeneID" id="93050223"/>
<feature type="region of interest" description="Disordered" evidence="3">
    <location>
        <begin position="581"/>
        <end position="615"/>
    </location>
</feature>
<dbReference type="Gene3D" id="2.130.10.30">
    <property type="entry name" value="Regulator of chromosome condensation 1/beta-lactamase-inhibitor protein II"/>
    <property type="match status" value="3"/>
</dbReference>
<organism evidence="6 7">
    <name type="scientific">Bifidobacterium asteroides DSM 20089</name>
    <dbReference type="NCBI Taxonomy" id="1437594"/>
    <lineage>
        <taxon>Bacteria</taxon>
        <taxon>Bacillati</taxon>
        <taxon>Actinomycetota</taxon>
        <taxon>Actinomycetes</taxon>
        <taxon>Bifidobacteriales</taxon>
        <taxon>Bifidobacteriaceae</taxon>
        <taxon>Bifidobacterium</taxon>
    </lineage>
</organism>
<feature type="compositionally biased region" description="Polar residues" evidence="3">
    <location>
        <begin position="87"/>
        <end position="122"/>
    </location>
</feature>
<dbReference type="PROSITE" id="PS50012">
    <property type="entry name" value="RCC1_3"/>
    <property type="match status" value="7"/>
</dbReference>